<dbReference type="Pfam" id="PF03199">
    <property type="entry name" value="GSH_synthase"/>
    <property type="match status" value="1"/>
</dbReference>
<keyword evidence="3" id="KW-1185">Reference proteome</keyword>
<protein>
    <submittedName>
        <fullName evidence="2">Glutathione synthase</fullName>
        <ecNumber evidence="2">6.3.2.3</ecNumber>
    </submittedName>
</protein>
<dbReference type="Proteomes" id="UP001220961">
    <property type="component" value="Chromosome 4"/>
</dbReference>
<dbReference type="GO" id="GO:0004363">
    <property type="term" value="F:glutathione synthase activity"/>
    <property type="evidence" value="ECO:0007669"/>
    <property type="project" value="UniProtKB-EC"/>
</dbReference>
<gene>
    <name evidence="2" type="primary">GSH2</name>
    <name evidence="2" type="ORF">MCAP1_002423</name>
</gene>
<keyword evidence="2" id="KW-0436">Ligase</keyword>
<sequence>MPPQDTTIHAPITTVPSPFPRKLFEQAMELMPIFSKLYARVALDEEFLERVMSDSVVKVDDFQRHLYDIWCNVRRKGISQPLHLGLFRSDYLMHASCPDKLSLQQVEFNTISSSFGALCTRVSELHRYLLLEPAILFVIQPNERNTFDQRAIEYTLLKKHGISVPGVLEHFVGKKYVLKPQREGGSNNIYKEDIPPTLRDMERRDEERASRGEDVSVKEREGYILMSLIDTPKDRGAMMLRAAQDDMSQYISQTTSELGTYGTALFKKGSEPVIRSGGYLLRTKASESNEGGVAVGFSVIDTPLLI</sequence>
<reference evidence="2" key="1">
    <citation type="submission" date="2023-03" db="EMBL/GenBank/DDBJ databases">
        <title>Mating type loci evolution in Malassezia.</title>
        <authorList>
            <person name="Coelho M.A."/>
        </authorList>
    </citation>
    <scope>NUCLEOTIDE SEQUENCE</scope>
    <source>
        <strain evidence="2">CBS 10434</strain>
    </source>
</reference>
<dbReference type="Gene3D" id="3.30.1490.50">
    <property type="match status" value="1"/>
</dbReference>
<dbReference type="GO" id="GO:0043295">
    <property type="term" value="F:glutathione binding"/>
    <property type="evidence" value="ECO:0007669"/>
    <property type="project" value="TreeGrafter"/>
</dbReference>
<feature type="domain" description="Glutathione synthase substrate-binding" evidence="1">
    <location>
        <begin position="134"/>
        <end position="164"/>
    </location>
</feature>
<dbReference type="GO" id="GO:0005524">
    <property type="term" value="F:ATP binding"/>
    <property type="evidence" value="ECO:0007669"/>
    <property type="project" value="InterPro"/>
</dbReference>
<evidence type="ECO:0000313" key="2">
    <source>
        <dbReference type="EMBL" id="WFD20179.1"/>
    </source>
</evidence>
<evidence type="ECO:0000259" key="1">
    <source>
        <dbReference type="Pfam" id="PF03199"/>
    </source>
</evidence>
<dbReference type="EC" id="6.3.2.3" evidence="2"/>
<dbReference type="Pfam" id="PF03917">
    <property type="entry name" value="GSH_synth_ATP"/>
    <property type="match status" value="2"/>
</dbReference>
<proteinExistence type="predicted"/>
<dbReference type="EMBL" id="CP119911">
    <property type="protein sequence ID" value="WFD20179.1"/>
    <property type="molecule type" value="Genomic_DNA"/>
</dbReference>
<dbReference type="Gene3D" id="3.30.470.20">
    <property type="entry name" value="ATP-grasp fold, B domain"/>
    <property type="match status" value="2"/>
</dbReference>
<dbReference type="GO" id="GO:0005829">
    <property type="term" value="C:cytosol"/>
    <property type="evidence" value="ECO:0007669"/>
    <property type="project" value="TreeGrafter"/>
</dbReference>
<evidence type="ECO:0000313" key="3">
    <source>
        <dbReference type="Proteomes" id="UP001220961"/>
    </source>
</evidence>
<dbReference type="PANTHER" id="PTHR11130:SF0">
    <property type="entry name" value="GLUTATHIONE SYNTHETASE"/>
    <property type="match status" value="1"/>
</dbReference>
<dbReference type="InterPro" id="IPR005615">
    <property type="entry name" value="Glutathione_synthase"/>
</dbReference>
<dbReference type="SUPFAM" id="SSF56059">
    <property type="entry name" value="Glutathione synthetase ATP-binding domain-like"/>
    <property type="match status" value="1"/>
</dbReference>
<organism evidence="2 3">
    <name type="scientific">Malassezia caprae</name>
    <dbReference type="NCBI Taxonomy" id="1381934"/>
    <lineage>
        <taxon>Eukaryota</taxon>
        <taxon>Fungi</taxon>
        <taxon>Dikarya</taxon>
        <taxon>Basidiomycota</taxon>
        <taxon>Ustilaginomycotina</taxon>
        <taxon>Malasseziomycetes</taxon>
        <taxon>Malasseziales</taxon>
        <taxon>Malasseziaceae</taxon>
        <taxon>Malassezia</taxon>
    </lineage>
</organism>
<dbReference type="PANTHER" id="PTHR11130">
    <property type="entry name" value="GLUTATHIONE SYNTHETASE"/>
    <property type="match status" value="1"/>
</dbReference>
<accession>A0AAF0E8G7</accession>
<dbReference type="InterPro" id="IPR014709">
    <property type="entry name" value="Glutathione_synthase_C_euk"/>
</dbReference>
<name>A0AAF0E8G7_9BASI</name>
<dbReference type="InterPro" id="IPR004887">
    <property type="entry name" value="GSH_synth_subst-bd"/>
</dbReference>
<dbReference type="AlphaFoldDB" id="A0AAF0E8G7"/>